<evidence type="ECO:0000313" key="3">
    <source>
        <dbReference type="Proteomes" id="UP001489509"/>
    </source>
</evidence>
<name>A0ABV1E301_9FIRM</name>
<dbReference type="RefSeq" id="WP_349220947.1">
    <property type="nucleotide sequence ID" value="NZ_JBBMFD010000036.1"/>
</dbReference>
<accession>A0ABV1E301</accession>
<dbReference type="InterPro" id="IPR001387">
    <property type="entry name" value="Cro/C1-type_HTH"/>
</dbReference>
<proteinExistence type="predicted"/>
<dbReference type="SUPFAM" id="SSF47413">
    <property type="entry name" value="lambda repressor-like DNA-binding domains"/>
    <property type="match status" value="1"/>
</dbReference>
<dbReference type="InterPro" id="IPR010982">
    <property type="entry name" value="Lambda_DNA-bd_dom_sf"/>
</dbReference>
<protein>
    <submittedName>
        <fullName evidence="2">Helix-turn-helix transcriptional regulator</fullName>
    </submittedName>
</protein>
<dbReference type="EMBL" id="JBBMFD010000036">
    <property type="protein sequence ID" value="MEQ2441696.1"/>
    <property type="molecule type" value="Genomic_DNA"/>
</dbReference>
<dbReference type="Gene3D" id="1.10.260.40">
    <property type="entry name" value="lambda repressor-like DNA-binding domains"/>
    <property type="match status" value="1"/>
</dbReference>
<dbReference type="PROSITE" id="PS50943">
    <property type="entry name" value="HTH_CROC1"/>
    <property type="match status" value="1"/>
</dbReference>
<dbReference type="Pfam" id="PF13560">
    <property type="entry name" value="HTH_31"/>
    <property type="match status" value="1"/>
</dbReference>
<evidence type="ECO:0000313" key="2">
    <source>
        <dbReference type="EMBL" id="MEQ2441696.1"/>
    </source>
</evidence>
<feature type="domain" description="HTH cro/C1-type" evidence="1">
    <location>
        <begin position="8"/>
        <end position="62"/>
    </location>
</feature>
<evidence type="ECO:0000259" key="1">
    <source>
        <dbReference type="PROSITE" id="PS50943"/>
    </source>
</evidence>
<sequence length="68" mass="7504">MTTFAQRLRELKEAKGVSFSQMAKGTGIGIAVLYRYTAGKTEPSLSYFTWLADYFGVSLDYLAGRDGP</sequence>
<dbReference type="Proteomes" id="UP001489509">
    <property type="component" value="Unassembled WGS sequence"/>
</dbReference>
<comment type="caution">
    <text evidence="2">The sequence shown here is derived from an EMBL/GenBank/DDBJ whole genome shotgun (WGS) entry which is preliminary data.</text>
</comment>
<organism evidence="2 3">
    <name type="scientific">Solibaculum intestinale</name>
    <dbReference type="NCBI Taxonomy" id="3133165"/>
    <lineage>
        <taxon>Bacteria</taxon>
        <taxon>Bacillati</taxon>
        <taxon>Bacillota</taxon>
        <taxon>Clostridia</taxon>
        <taxon>Eubacteriales</taxon>
        <taxon>Oscillospiraceae</taxon>
        <taxon>Solibaculum</taxon>
    </lineage>
</organism>
<dbReference type="CDD" id="cd00093">
    <property type="entry name" value="HTH_XRE"/>
    <property type="match status" value="1"/>
</dbReference>
<gene>
    <name evidence="2" type="ORF">WMO26_12735</name>
</gene>
<keyword evidence="3" id="KW-1185">Reference proteome</keyword>
<reference evidence="2 3" key="1">
    <citation type="submission" date="2024-03" db="EMBL/GenBank/DDBJ databases">
        <title>Human intestinal bacterial collection.</title>
        <authorList>
            <person name="Pauvert C."/>
            <person name="Hitch T.C.A."/>
            <person name="Clavel T."/>
        </authorList>
    </citation>
    <scope>NUCLEOTIDE SEQUENCE [LARGE SCALE GENOMIC DNA]</scope>
    <source>
        <strain evidence="2 3">CLA-JM-H44</strain>
    </source>
</reference>
<dbReference type="SMART" id="SM00530">
    <property type="entry name" value="HTH_XRE"/>
    <property type="match status" value="1"/>
</dbReference>